<reference evidence="8 9" key="1">
    <citation type="submission" date="2017-04" db="EMBL/GenBank/DDBJ databases">
        <authorList>
            <person name="Afonso C.L."/>
            <person name="Miller P.J."/>
            <person name="Scott M.A."/>
            <person name="Spackman E."/>
            <person name="Goraichik I."/>
            <person name="Dimitrov K.M."/>
            <person name="Suarez D.L."/>
            <person name="Swayne D.E."/>
        </authorList>
    </citation>
    <scope>NUCLEOTIDE SEQUENCE [LARGE SCALE GENOMIC DNA]</scope>
    <source>
        <strain evidence="8 9">DSM 3385</strain>
    </source>
</reference>
<keyword evidence="4" id="KW-0408">Iron</keyword>
<dbReference type="NCBIfam" id="TIGR04107">
    <property type="entry name" value="rSAM_HutW"/>
    <property type="match status" value="1"/>
</dbReference>
<dbReference type="RefSeq" id="WP_084066614.1">
    <property type="nucleotide sequence ID" value="NZ_FWXY01000001.1"/>
</dbReference>
<dbReference type="CDD" id="cd01335">
    <property type="entry name" value="Radical_SAM"/>
    <property type="match status" value="1"/>
</dbReference>
<comment type="cofactor">
    <cofactor evidence="1">
        <name>[4Fe-4S] cluster</name>
        <dbReference type="ChEBI" id="CHEBI:49883"/>
    </cofactor>
</comment>
<dbReference type="InterPro" id="IPR006638">
    <property type="entry name" value="Elp3/MiaA/NifB-like_rSAM"/>
</dbReference>
<dbReference type="AlphaFoldDB" id="A0A1W1YTP0"/>
<dbReference type="GO" id="GO:0051539">
    <property type="term" value="F:4 iron, 4 sulfur cluster binding"/>
    <property type="evidence" value="ECO:0007669"/>
    <property type="project" value="TreeGrafter"/>
</dbReference>
<dbReference type="OrthoDB" id="9808022at2"/>
<dbReference type="InterPro" id="IPR007197">
    <property type="entry name" value="rSAM"/>
</dbReference>
<dbReference type="STRING" id="1121400.SAMN02746065_101316"/>
<proteinExistence type="predicted"/>
<evidence type="ECO:0000256" key="6">
    <source>
        <dbReference type="SAM" id="MobiDB-lite"/>
    </source>
</evidence>
<evidence type="ECO:0000256" key="1">
    <source>
        <dbReference type="ARBA" id="ARBA00001966"/>
    </source>
</evidence>
<dbReference type="GO" id="GO:0003824">
    <property type="term" value="F:catalytic activity"/>
    <property type="evidence" value="ECO:0007669"/>
    <property type="project" value="InterPro"/>
</dbReference>
<keyword evidence="2" id="KW-0949">S-adenosyl-L-methionine</keyword>
<evidence type="ECO:0000256" key="4">
    <source>
        <dbReference type="ARBA" id="ARBA00023004"/>
    </source>
</evidence>
<dbReference type="Pfam" id="PF04055">
    <property type="entry name" value="Radical_SAM"/>
    <property type="match status" value="1"/>
</dbReference>
<protein>
    <submittedName>
        <fullName evidence="8">Oxygen-independent coproporphyrinogen-3 oxidase</fullName>
    </submittedName>
</protein>
<dbReference type="Gene3D" id="3.20.20.70">
    <property type="entry name" value="Aldolase class I"/>
    <property type="match status" value="1"/>
</dbReference>
<keyword evidence="9" id="KW-1185">Reference proteome</keyword>
<dbReference type="GO" id="GO:0046872">
    <property type="term" value="F:metal ion binding"/>
    <property type="evidence" value="ECO:0007669"/>
    <property type="project" value="UniProtKB-KW"/>
</dbReference>
<evidence type="ECO:0000256" key="5">
    <source>
        <dbReference type="ARBA" id="ARBA00023014"/>
    </source>
</evidence>
<dbReference type="EMBL" id="FWXY01000001">
    <property type="protein sequence ID" value="SMC39078.1"/>
    <property type="molecule type" value="Genomic_DNA"/>
</dbReference>
<feature type="region of interest" description="Disordered" evidence="6">
    <location>
        <begin position="1"/>
        <end position="37"/>
    </location>
</feature>
<dbReference type="SFLD" id="SFLDG01065">
    <property type="entry name" value="anaerobic_coproporphyrinogen-I"/>
    <property type="match status" value="1"/>
</dbReference>
<dbReference type="PROSITE" id="PS51918">
    <property type="entry name" value="RADICAL_SAM"/>
    <property type="match status" value="1"/>
</dbReference>
<dbReference type="SUPFAM" id="SSF102114">
    <property type="entry name" value="Radical SAM enzymes"/>
    <property type="match status" value="1"/>
</dbReference>
<evidence type="ECO:0000313" key="8">
    <source>
        <dbReference type="EMBL" id="SMC39078.1"/>
    </source>
</evidence>
<keyword evidence="5" id="KW-0411">Iron-sulfur</keyword>
<dbReference type="SFLD" id="SFLDF00311">
    <property type="entry name" value="heme_degradation_proteins_(Hut"/>
    <property type="match status" value="1"/>
</dbReference>
<dbReference type="GO" id="GO:0006779">
    <property type="term" value="P:porphyrin-containing compound biosynthetic process"/>
    <property type="evidence" value="ECO:0007669"/>
    <property type="project" value="TreeGrafter"/>
</dbReference>
<dbReference type="PANTHER" id="PTHR13932:SF9">
    <property type="entry name" value="COPROPORPHYRINOGEN III OXIDASE"/>
    <property type="match status" value="1"/>
</dbReference>
<evidence type="ECO:0000313" key="9">
    <source>
        <dbReference type="Proteomes" id="UP000192418"/>
    </source>
</evidence>
<dbReference type="SFLD" id="SFLDS00029">
    <property type="entry name" value="Radical_SAM"/>
    <property type="match status" value="1"/>
</dbReference>
<dbReference type="SMART" id="SM00729">
    <property type="entry name" value="Elp3"/>
    <property type="match status" value="1"/>
</dbReference>
<dbReference type="GO" id="GO:0005737">
    <property type="term" value="C:cytoplasm"/>
    <property type="evidence" value="ECO:0007669"/>
    <property type="project" value="TreeGrafter"/>
</dbReference>
<evidence type="ECO:0000256" key="3">
    <source>
        <dbReference type="ARBA" id="ARBA00022723"/>
    </source>
</evidence>
<sequence>MKENSKPREISHESDESALDKENQAENKNAQNLGKLDLMTSQMTHKEDRTFFAKENVNPLTHAFDKKSTVHAGLGGKPVDPSRMAAVWDELMEIPRNQQTALYVHIPFCRNHCLYCGFYLNPVTAMSSKIYTDALIREMALDVDKKANTQYPIHAVYLGGGTPTVLDPWDLKRLLKAIRSFFPLANDCEITVETTVFDLNEEILSSALEGGANRFSVGVQTFDTTIRKNLGRTCDTDAIIKNLIRARDTDNAVTVIDLIYGLPGQTMSVWGKDIELFQSLELDGVDLYQLNTFKGSPLEKALNKGRLPPAATIPQQALMFKRGVSMMSNAHYGRLSMSHWGRETRERNLYNLLMKKGAPCLSLGSGAGGSLHGYGCFTTNRLAPYLTALETGNKPLAALMAYPEQRPVINSITGALEVGHLNLSGIKQKHQFDLARVCAPLLEQWEKVGLIRQKGDWIDLTVAGQFWQVNLAQALIDYCHKNS</sequence>
<dbReference type="PANTHER" id="PTHR13932">
    <property type="entry name" value="COPROPORPHYRINIGEN III OXIDASE"/>
    <property type="match status" value="1"/>
</dbReference>
<evidence type="ECO:0000256" key="2">
    <source>
        <dbReference type="ARBA" id="ARBA00022691"/>
    </source>
</evidence>
<dbReference type="InterPro" id="IPR034505">
    <property type="entry name" value="Coproporphyrinogen-III_oxidase"/>
</dbReference>
<evidence type="ECO:0000259" key="7">
    <source>
        <dbReference type="PROSITE" id="PS51918"/>
    </source>
</evidence>
<organism evidence="8 9">
    <name type="scientific">Desulfocicer vacuolatum DSM 3385</name>
    <dbReference type="NCBI Taxonomy" id="1121400"/>
    <lineage>
        <taxon>Bacteria</taxon>
        <taxon>Pseudomonadati</taxon>
        <taxon>Thermodesulfobacteriota</taxon>
        <taxon>Desulfobacteria</taxon>
        <taxon>Desulfobacterales</taxon>
        <taxon>Desulfobacteraceae</taxon>
        <taxon>Desulfocicer</taxon>
    </lineage>
</organism>
<feature type="compositionally biased region" description="Basic and acidic residues" evidence="6">
    <location>
        <begin position="1"/>
        <end position="25"/>
    </location>
</feature>
<name>A0A1W1YTP0_9BACT</name>
<accession>A0A1W1YTP0</accession>
<dbReference type="InterPro" id="IPR026332">
    <property type="entry name" value="HutW"/>
</dbReference>
<dbReference type="InterPro" id="IPR013785">
    <property type="entry name" value="Aldolase_TIM"/>
</dbReference>
<gene>
    <name evidence="8" type="ORF">SAMN02746065_101316</name>
</gene>
<feature type="domain" description="Radical SAM core" evidence="7">
    <location>
        <begin position="94"/>
        <end position="330"/>
    </location>
</feature>
<dbReference type="Proteomes" id="UP000192418">
    <property type="component" value="Unassembled WGS sequence"/>
</dbReference>
<keyword evidence="3" id="KW-0479">Metal-binding</keyword>
<dbReference type="InterPro" id="IPR058240">
    <property type="entry name" value="rSAM_sf"/>
</dbReference>